<comment type="similarity">
    <text evidence="3">Belongs to the glycosyl hydrolase 5 (cellulase A) family.</text>
</comment>
<name>A0A7G1I105_9BACT</name>
<proteinExistence type="inferred from homology"/>
<evidence type="ECO:0000256" key="2">
    <source>
        <dbReference type="ARBA" id="ARBA00023295"/>
    </source>
</evidence>
<protein>
    <recommendedName>
        <fullName evidence="4">Glycoside hydrolase family 5 domain-containing protein</fullName>
    </recommendedName>
</protein>
<dbReference type="AlphaFoldDB" id="A0A7G1I105"/>
<reference evidence="6" key="1">
    <citation type="submission" date="2020-07" db="EMBL/GenBank/DDBJ databases">
        <title>Complete genome sequencing of Coprobacter sp. strain 2CBH44.</title>
        <authorList>
            <person name="Sakamoto M."/>
            <person name="Murakami T."/>
            <person name="Mori H."/>
        </authorList>
    </citation>
    <scope>NUCLEOTIDE SEQUENCE [LARGE SCALE GENOMIC DNA]</scope>
    <source>
        <strain evidence="6">2CBH44</strain>
    </source>
</reference>
<dbReference type="Gene3D" id="3.20.20.80">
    <property type="entry name" value="Glycosidases"/>
    <property type="match status" value="1"/>
</dbReference>
<dbReference type="SUPFAM" id="SSF51445">
    <property type="entry name" value="(Trans)glycosidases"/>
    <property type="match status" value="1"/>
</dbReference>
<dbReference type="PANTHER" id="PTHR34142:SF1">
    <property type="entry name" value="GLYCOSIDE HYDROLASE FAMILY 5 DOMAIN-CONTAINING PROTEIN"/>
    <property type="match status" value="1"/>
</dbReference>
<evidence type="ECO:0000313" key="5">
    <source>
        <dbReference type="EMBL" id="BCI63367.1"/>
    </source>
</evidence>
<dbReference type="InterPro" id="IPR017853">
    <property type="entry name" value="GH"/>
</dbReference>
<keyword evidence="2 3" id="KW-0326">Glycosidase</keyword>
<accession>A0A7G1I105</accession>
<keyword evidence="1 3" id="KW-0378">Hydrolase</keyword>
<gene>
    <name evidence="5" type="ORF">Cop2CBH44_17200</name>
</gene>
<dbReference type="RefSeq" id="WP_200754650.1">
    <property type="nucleotide sequence ID" value="NZ_AP023322.1"/>
</dbReference>
<evidence type="ECO:0000259" key="4">
    <source>
        <dbReference type="Pfam" id="PF00150"/>
    </source>
</evidence>
<feature type="domain" description="Glycoside hydrolase family 5" evidence="4">
    <location>
        <begin position="42"/>
        <end position="306"/>
    </location>
</feature>
<dbReference type="GO" id="GO:0004553">
    <property type="term" value="F:hydrolase activity, hydrolyzing O-glycosyl compounds"/>
    <property type="evidence" value="ECO:0007669"/>
    <property type="project" value="InterPro"/>
</dbReference>
<sequence>MKNRLFIGSVIFLLLAVLPVAAKSKEENGLAALSVKENVFVDESGRVVRLAGVSFSDPDKLEKEGHWNFKYFKEAKKWGCNVVRFPVHPYTWRYRGAEDYMQLLDKGVKWAEKAGLYVIIDWHSIGNLPGNKYPHFNYATNWDETVKFWKLMAERYRNNSVVACYELFNEPIEEEHSLNWEIWRPMMEKLIDEIRKIDNRKICLVAGMNWAYLLDEVIENPVNRSNVAYVTHPYPQKREQPWEDKWDADWGKVTKYYPVIATELGFVGAGERGEHIPVIGDETYGKAIIDYFDKKGVSYTIWCFDPDWAPTLIEDYEFTPSRQGVFFKKVLQKNK</sequence>
<keyword evidence="6" id="KW-1185">Reference proteome</keyword>
<dbReference type="InterPro" id="IPR001547">
    <property type="entry name" value="Glyco_hydro_5"/>
</dbReference>
<dbReference type="PANTHER" id="PTHR34142">
    <property type="entry name" value="ENDO-BETA-1,4-GLUCANASE A"/>
    <property type="match status" value="1"/>
</dbReference>
<evidence type="ECO:0000313" key="6">
    <source>
        <dbReference type="Proteomes" id="UP000594042"/>
    </source>
</evidence>
<dbReference type="GO" id="GO:0009251">
    <property type="term" value="P:glucan catabolic process"/>
    <property type="evidence" value="ECO:0007669"/>
    <property type="project" value="TreeGrafter"/>
</dbReference>
<dbReference type="Proteomes" id="UP000594042">
    <property type="component" value="Chromosome"/>
</dbReference>
<evidence type="ECO:0000256" key="3">
    <source>
        <dbReference type="RuleBase" id="RU361153"/>
    </source>
</evidence>
<dbReference type="EMBL" id="AP023322">
    <property type="protein sequence ID" value="BCI63367.1"/>
    <property type="molecule type" value="Genomic_DNA"/>
</dbReference>
<organism evidence="5 6">
    <name type="scientific">Coprobacter secundus subsp. similis</name>
    <dbReference type="NCBI Taxonomy" id="2751153"/>
    <lineage>
        <taxon>Bacteria</taxon>
        <taxon>Pseudomonadati</taxon>
        <taxon>Bacteroidota</taxon>
        <taxon>Bacteroidia</taxon>
        <taxon>Bacteroidales</taxon>
        <taxon>Barnesiellaceae</taxon>
        <taxon>Coprobacter</taxon>
    </lineage>
</organism>
<evidence type="ECO:0000256" key="1">
    <source>
        <dbReference type="ARBA" id="ARBA00022801"/>
    </source>
</evidence>
<dbReference type="Pfam" id="PF00150">
    <property type="entry name" value="Cellulase"/>
    <property type="match status" value="1"/>
</dbReference>
<dbReference type="KEGG" id="copr:Cop2CBH44_17200"/>